<comment type="caution">
    <text evidence="6">The sequence shown here is derived from an EMBL/GenBank/DDBJ whole genome shotgun (WGS) entry which is preliminary data.</text>
</comment>
<protein>
    <recommendedName>
        <fullName evidence="5">Importin N-terminal domain-containing protein</fullName>
    </recommendedName>
</protein>
<dbReference type="Proteomes" id="UP000284706">
    <property type="component" value="Unassembled WGS sequence"/>
</dbReference>
<evidence type="ECO:0000313" key="7">
    <source>
        <dbReference type="Proteomes" id="UP000284706"/>
    </source>
</evidence>
<organism evidence="6 7">
    <name type="scientific">Gymnopilus dilepis</name>
    <dbReference type="NCBI Taxonomy" id="231916"/>
    <lineage>
        <taxon>Eukaryota</taxon>
        <taxon>Fungi</taxon>
        <taxon>Dikarya</taxon>
        <taxon>Basidiomycota</taxon>
        <taxon>Agaricomycotina</taxon>
        <taxon>Agaricomycetes</taxon>
        <taxon>Agaricomycetidae</taxon>
        <taxon>Agaricales</taxon>
        <taxon>Agaricineae</taxon>
        <taxon>Hymenogastraceae</taxon>
        <taxon>Gymnopilus</taxon>
    </lineage>
</organism>
<dbReference type="Gene3D" id="1.25.10.10">
    <property type="entry name" value="Leucine-rich Repeat Variant"/>
    <property type="match status" value="1"/>
</dbReference>
<keyword evidence="3" id="KW-0653">Protein transport</keyword>
<evidence type="ECO:0000256" key="1">
    <source>
        <dbReference type="ARBA" id="ARBA00004123"/>
    </source>
</evidence>
<evidence type="ECO:0000256" key="2">
    <source>
        <dbReference type="ARBA" id="ARBA00022448"/>
    </source>
</evidence>
<evidence type="ECO:0000256" key="3">
    <source>
        <dbReference type="ARBA" id="ARBA00022927"/>
    </source>
</evidence>
<dbReference type="GO" id="GO:0005635">
    <property type="term" value="C:nuclear envelope"/>
    <property type="evidence" value="ECO:0007669"/>
    <property type="project" value="TreeGrafter"/>
</dbReference>
<dbReference type="AlphaFoldDB" id="A0A409VWT5"/>
<dbReference type="OrthoDB" id="431626at2759"/>
<keyword evidence="2" id="KW-0813">Transport</keyword>
<dbReference type="InterPro" id="IPR056840">
    <property type="entry name" value="HEAT_IPO9_central"/>
</dbReference>
<evidence type="ECO:0000256" key="4">
    <source>
        <dbReference type="ARBA" id="ARBA00023242"/>
    </source>
</evidence>
<name>A0A409VWT5_9AGAR</name>
<keyword evidence="4" id="KW-0539">Nucleus</keyword>
<dbReference type="GO" id="GO:0006606">
    <property type="term" value="P:protein import into nucleus"/>
    <property type="evidence" value="ECO:0007669"/>
    <property type="project" value="TreeGrafter"/>
</dbReference>
<dbReference type="Pfam" id="PF25018">
    <property type="entry name" value="HEAT_IPO9_c"/>
    <property type="match status" value="1"/>
</dbReference>
<dbReference type="GO" id="GO:0005829">
    <property type="term" value="C:cytosol"/>
    <property type="evidence" value="ECO:0007669"/>
    <property type="project" value="TreeGrafter"/>
</dbReference>
<dbReference type="PROSITE" id="PS50166">
    <property type="entry name" value="IMPORTIN_B_NT"/>
    <property type="match status" value="1"/>
</dbReference>
<dbReference type="InterPro" id="IPR001494">
    <property type="entry name" value="Importin-beta_N"/>
</dbReference>
<dbReference type="PANTHER" id="PTHR10997:SF9">
    <property type="entry name" value="IMPORTIN-9"/>
    <property type="match status" value="1"/>
</dbReference>
<sequence>MTSTEIAQCLSSTLSSDTSTRIAAELTLANLFTRPDVGISLSQLVLTQDAGMPLRQMSFLIALRKYVRERWSPYFPTFKGNAPPVEVKSQIRDAVFRGLSDPDRKIRTLSAHTLSSIANSDWPDEYPDLLTSLIGLLSSGSPDAVHGAMQVFTEFIKSDLTEDQILPVLRDLLPVLLRILGSPEEHSPPTRARTVSVFRQCVAALFMVKDQHPQAVKEAIASVLPVWLEAFKVLLAIDPSQDVSNNSNWDGLTVRIQIFRTLETLHTSFPRTLVPYLPDFMASSLHHLRALYPAFRTFYLAASESAPNTSEDEAIELPQLLCPIIDFLAAVIRGGKARDWLVDDTILAVVSSILAFVQMTDEDVETWSSNANDFVAQEEDETQSYSVRVAGFDLLASLIERNPVQTSKSINSNIEQVIVSSEQARHAGDSEWWRPLEAALAALGSQAESILDCIEDEQESGNPKPIDIDYILANVIPPVLNLSDFPFLQGRGFVFASQYAKVLPLESAGHYLEAAVQVLESHETGIPVKISAVKALNNFCEDGDDSAFIPFAPRIVRDLGPFLLVTSEDTLSLVLETIAVVLQVDQGKWLTAELSDSLVSAVLEVWHKNNKDPIFISILTDILSNLASSPSPSIYETVVKKALPILTVAIGSSKKEESWIASSAIELVSSLVRGAPQAGLGEGFFQLLAPNLFSCLGTAEDRDVLQNGIECLTLVVRKDCNQLLAWNDGNGRSGLEYVLSLVAQILQSQDESGGLQIGDLIIHLLRRAGESVLPVLPELLRAMIVRMTTAKTATFLQSLVIPFAFLINNQRDTVLSLLESIDVEGRTGLDILIQTWCENAEVFQGFWPSRISTLALTQLFVAERPTLQNLLVKGDIIIKPETKNIIMTRSRTKTTPHEFTTIPFPVKALKIVLHDIQSGGDAATLTAGGDTFDVDSDDGDEDWADDDGGDLGLKKDELSFLSDMLGPKGMAFDNDEILDDNDDEDLKSDPISQMDMQGHLLSFLRECAAHNTNNFSTTVDQLSPEEILVVRRIVSERP</sequence>
<proteinExistence type="predicted"/>
<evidence type="ECO:0000259" key="5">
    <source>
        <dbReference type="PROSITE" id="PS50166"/>
    </source>
</evidence>
<reference evidence="6 7" key="1">
    <citation type="journal article" date="2018" name="Evol. Lett.">
        <title>Horizontal gene cluster transfer increased hallucinogenic mushroom diversity.</title>
        <authorList>
            <person name="Reynolds H.T."/>
            <person name="Vijayakumar V."/>
            <person name="Gluck-Thaler E."/>
            <person name="Korotkin H.B."/>
            <person name="Matheny P.B."/>
            <person name="Slot J.C."/>
        </authorList>
    </citation>
    <scope>NUCLEOTIDE SEQUENCE [LARGE SCALE GENOMIC DNA]</scope>
    <source>
        <strain evidence="6 7">SRW20</strain>
    </source>
</reference>
<dbReference type="InterPro" id="IPR016024">
    <property type="entry name" value="ARM-type_fold"/>
</dbReference>
<dbReference type="STRING" id="231916.A0A409VWT5"/>
<comment type="subcellular location">
    <subcellularLocation>
        <location evidence="1">Nucleus</location>
    </subcellularLocation>
</comment>
<accession>A0A409VWT5</accession>
<dbReference type="GO" id="GO:0031267">
    <property type="term" value="F:small GTPase binding"/>
    <property type="evidence" value="ECO:0007669"/>
    <property type="project" value="InterPro"/>
</dbReference>
<gene>
    <name evidence="6" type="ORF">CVT26_014697</name>
</gene>
<dbReference type="PANTHER" id="PTHR10997">
    <property type="entry name" value="IMPORTIN-7, 8, 11"/>
    <property type="match status" value="1"/>
</dbReference>
<dbReference type="EMBL" id="NHYE01005530">
    <property type="protein sequence ID" value="PPQ70732.1"/>
    <property type="molecule type" value="Genomic_DNA"/>
</dbReference>
<dbReference type="SMART" id="SM00913">
    <property type="entry name" value="IBN_N"/>
    <property type="match status" value="1"/>
</dbReference>
<evidence type="ECO:0000313" key="6">
    <source>
        <dbReference type="EMBL" id="PPQ70732.1"/>
    </source>
</evidence>
<dbReference type="SUPFAM" id="SSF48371">
    <property type="entry name" value="ARM repeat"/>
    <property type="match status" value="1"/>
</dbReference>
<feature type="domain" description="Importin N-terminal" evidence="5">
    <location>
        <begin position="24"/>
        <end position="101"/>
    </location>
</feature>
<dbReference type="InParanoid" id="A0A409VWT5"/>
<dbReference type="InterPro" id="IPR011989">
    <property type="entry name" value="ARM-like"/>
</dbReference>
<keyword evidence="7" id="KW-1185">Reference proteome</keyword>
<dbReference type="FunCoup" id="A0A409VWT5">
    <property type="interactions" value="573"/>
</dbReference>